<evidence type="ECO:0000256" key="1">
    <source>
        <dbReference type="ARBA" id="ARBA00023186"/>
    </source>
</evidence>
<reference evidence="4 5" key="1">
    <citation type="submission" date="2019-03" db="EMBL/GenBank/DDBJ databases">
        <title>The complete genome sequence of Neokomagataea sp. Jb2 NBRC113641.</title>
        <authorList>
            <person name="Chua K.-O."/>
            <person name="Chan K.-G."/>
            <person name="See-Too W.-S."/>
        </authorList>
    </citation>
    <scope>NUCLEOTIDE SEQUENCE [LARGE SCALE GENOMIC DNA]</scope>
    <source>
        <strain evidence="4 5">Jb2</strain>
    </source>
</reference>
<dbReference type="Gene3D" id="1.10.287.110">
    <property type="entry name" value="DnaJ domain"/>
    <property type="match status" value="1"/>
</dbReference>
<dbReference type="InterPro" id="IPR008971">
    <property type="entry name" value="HSP40/DnaJ_pept-bd"/>
</dbReference>
<dbReference type="CDD" id="cd06257">
    <property type="entry name" value="DnaJ"/>
    <property type="match status" value="1"/>
</dbReference>
<name>A0A506UM26_9PROT</name>
<evidence type="ECO:0000313" key="5">
    <source>
        <dbReference type="Proteomes" id="UP000315037"/>
    </source>
</evidence>
<protein>
    <submittedName>
        <fullName evidence="4">J domain-containing protein</fullName>
    </submittedName>
</protein>
<evidence type="ECO:0000259" key="3">
    <source>
        <dbReference type="PROSITE" id="PS50076"/>
    </source>
</evidence>
<dbReference type="EMBL" id="SORZ01000002">
    <property type="protein sequence ID" value="TPW34233.1"/>
    <property type="molecule type" value="Genomic_DNA"/>
</dbReference>
<dbReference type="GO" id="GO:0042026">
    <property type="term" value="P:protein refolding"/>
    <property type="evidence" value="ECO:0007669"/>
    <property type="project" value="TreeGrafter"/>
</dbReference>
<comment type="caution">
    <text evidence="4">The sequence shown here is derived from an EMBL/GenBank/DDBJ whole genome shotgun (WGS) entry which is preliminary data.</text>
</comment>
<dbReference type="PROSITE" id="PS00636">
    <property type="entry name" value="DNAJ_1"/>
    <property type="match status" value="1"/>
</dbReference>
<dbReference type="InterPro" id="IPR018253">
    <property type="entry name" value="DnaJ_domain_CS"/>
</dbReference>
<dbReference type="SMART" id="SM00271">
    <property type="entry name" value="DnaJ"/>
    <property type="match status" value="1"/>
</dbReference>
<dbReference type="SUPFAM" id="SSF49493">
    <property type="entry name" value="HSP40/DnaJ peptide-binding domain"/>
    <property type="match status" value="2"/>
</dbReference>
<accession>A0A506UM26</accession>
<evidence type="ECO:0000256" key="2">
    <source>
        <dbReference type="SAM" id="MobiDB-lite"/>
    </source>
</evidence>
<dbReference type="SUPFAM" id="SSF46565">
    <property type="entry name" value="Chaperone J-domain"/>
    <property type="match status" value="1"/>
</dbReference>
<dbReference type="GO" id="GO:0005737">
    <property type="term" value="C:cytoplasm"/>
    <property type="evidence" value="ECO:0007669"/>
    <property type="project" value="TreeGrafter"/>
</dbReference>
<proteinExistence type="predicted"/>
<dbReference type="PROSITE" id="PS50076">
    <property type="entry name" value="DNAJ_2"/>
    <property type="match status" value="1"/>
</dbReference>
<feature type="compositionally biased region" description="Low complexity" evidence="2">
    <location>
        <begin position="194"/>
        <end position="207"/>
    </location>
</feature>
<dbReference type="AlphaFoldDB" id="A0A506UM26"/>
<dbReference type="InterPro" id="IPR002939">
    <property type="entry name" value="DnaJ_C"/>
</dbReference>
<feature type="domain" description="J" evidence="3">
    <location>
        <begin position="4"/>
        <end position="69"/>
    </location>
</feature>
<dbReference type="PANTHER" id="PTHR43096">
    <property type="entry name" value="DNAJ HOMOLOG 1, MITOCHONDRIAL-RELATED"/>
    <property type="match status" value="1"/>
</dbReference>
<dbReference type="Pfam" id="PF01556">
    <property type="entry name" value="DnaJ_C"/>
    <property type="match status" value="1"/>
</dbReference>
<dbReference type="Gene3D" id="2.60.260.20">
    <property type="entry name" value="Urease metallochaperone UreE, N-terminal domain"/>
    <property type="match status" value="2"/>
</dbReference>
<dbReference type="Proteomes" id="UP000315037">
    <property type="component" value="Unassembled WGS sequence"/>
</dbReference>
<dbReference type="OrthoDB" id="9779889at2"/>
<dbReference type="PANTHER" id="PTHR43096:SF48">
    <property type="entry name" value="CHAPERONE PROTEIN DNAJ"/>
    <property type="match status" value="1"/>
</dbReference>
<dbReference type="InterPro" id="IPR001623">
    <property type="entry name" value="DnaJ_domain"/>
</dbReference>
<evidence type="ECO:0000313" key="4">
    <source>
        <dbReference type="EMBL" id="TPW34233.1"/>
    </source>
</evidence>
<sequence>MSADPYTVLGVPKSADEKEIRTAFRKLAKKYHPDMNPDDKQAEEQFKKVNQAYDILGDKEKRAKFDRGEIDADGQERAPFGAGGFGGGGGGFRGSYGGGGFGGGGFGGQGNFSEDDLQDIFSMFGGGGGGGFRSAGGRPRKGQDLHGQIHVTFDEAVLGGHRDINLGDGRTVSVTIPPGVENDTTLRLRGKGMPGQPGRDGTPGTPGDVLLKVFVSPSARYKRDGRNLEATQDIDLRTAVLGGKIRVNTPKGAVAVTVQPNSSSGTILRLKGRGIAATATKPAGDLLISLAIMLGKPEPELETFLREHENLGTLDG</sequence>
<keyword evidence="1" id="KW-0143">Chaperone</keyword>
<feature type="region of interest" description="Disordered" evidence="2">
    <location>
        <begin position="178"/>
        <end position="207"/>
    </location>
</feature>
<dbReference type="Pfam" id="PF00226">
    <property type="entry name" value="DnaJ"/>
    <property type="match status" value="1"/>
</dbReference>
<gene>
    <name evidence="4" type="ORF">E3202_06910</name>
</gene>
<dbReference type="RefSeq" id="WP_141451526.1">
    <property type="nucleotide sequence ID" value="NZ_CP038143.1"/>
</dbReference>
<dbReference type="InterPro" id="IPR036869">
    <property type="entry name" value="J_dom_sf"/>
</dbReference>
<keyword evidence="5" id="KW-1185">Reference proteome</keyword>
<organism evidence="4 5">
    <name type="scientific">Oecophyllibacter saccharovorans</name>
    <dbReference type="NCBI Taxonomy" id="2558360"/>
    <lineage>
        <taxon>Bacteria</taxon>
        <taxon>Pseudomonadati</taxon>
        <taxon>Pseudomonadota</taxon>
        <taxon>Alphaproteobacteria</taxon>
        <taxon>Acetobacterales</taxon>
        <taxon>Acetobacteraceae</taxon>
        <taxon>Oecophyllibacter</taxon>
    </lineage>
</organism>
<dbReference type="GO" id="GO:0051082">
    <property type="term" value="F:unfolded protein binding"/>
    <property type="evidence" value="ECO:0007669"/>
    <property type="project" value="InterPro"/>
</dbReference>
<dbReference type="PRINTS" id="PR00625">
    <property type="entry name" value="JDOMAIN"/>
</dbReference>
<dbReference type="CDD" id="cd10747">
    <property type="entry name" value="DnaJ_C"/>
    <property type="match status" value="1"/>
</dbReference>